<dbReference type="EMBL" id="JARJCM010000022">
    <property type="protein sequence ID" value="KAJ7040412.1"/>
    <property type="molecule type" value="Genomic_DNA"/>
</dbReference>
<sequence>MFTVLETLVLRERGILNWDDPVSKFIPKFATPSYGWSDFLDGNEYTPDHSPITLRQLASHLSGIGRDYPPYDVGETWPGPVKNGGTGNETLEELLAAYRKISSRWHLNTLSRFIPTLE</sequence>
<dbReference type="Proteomes" id="UP001218188">
    <property type="component" value="Unassembled WGS sequence"/>
</dbReference>
<name>A0AAD6T747_9AGAR</name>
<dbReference type="PANTHER" id="PTHR22935">
    <property type="entry name" value="PENICILLIN-BINDING PROTEIN"/>
    <property type="match status" value="1"/>
</dbReference>
<keyword evidence="4" id="KW-1185">Reference proteome</keyword>
<dbReference type="Gene3D" id="3.40.710.10">
    <property type="entry name" value="DD-peptidase/beta-lactamase superfamily"/>
    <property type="match status" value="1"/>
</dbReference>
<evidence type="ECO:0000313" key="4">
    <source>
        <dbReference type="Proteomes" id="UP001218188"/>
    </source>
</evidence>
<evidence type="ECO:0000256" key="1">
    <source>
        <dbReference type="ARBA" id="ARBA00038473"/>
    </source>
</evidence>
<proteinExistence type="inferred from homology"/>
<dbReference type="InterPro" id="IPR001466">
    <property type="entry name" value="Beta-lactam-related"/>
</dbReference>
<dbReference type="InterPro" id="IPR051478">
    <property type="entry name" value="Beta-lactamase-like_AB/R"/>
</dbReference>
<evidence type="ECO:0000259" key="2">
    <source>
        <dbReference type="Pfam" id="PF00144"/>
    </source>
</evidence>
<protein>
    <submittedName>
        <fullName evidence="3">Beta-lactamase/transpeptidase-like protein</fullName>
    </submittedName>
</protein>
<evidence type="ECO:0000313" key="3">
    <source>
        <dbReference type="EMBL" id="KAJ7040412.1"/>
    </source>
</evidence>
<comment type="similarity">
    <text evidence="1">Belongs to the beta-lactamase family.</text>
</comment>
<dbReference type="Pfam" id="PF00144">
    <property type="entry name" value="Beta-lactamase"/>
    <property type="match status" value="1"/>
</dbReference>
<reference evidence="3" key="1">
    <citation type="submission" date="2023-03" db="EMBL/GenBank/DDBJ databases">
        <title>Massive genome expansion in bonnet fungi (Mycena s.s.) driven by repeated elements and novel gene families across ecological guilds.</title>
        <authorList>
            <consortium name="Lawrence Berkeley National Laboratory"/>
            <person name="Harder C.B."/>
            <person name="Miyauchi S."/>
            <person name="Viragh M."/>
            <person name="Kuo A."/>
            <person name="Thoen E."/>
            <person name="Andreopoulos B."/>
            <person name="Lu D."/>
            <person name="Skrede I."/>
            <person name="Drula E."/>
            <person name="Henrissat B."/>
            <person name="Morin E."/>
            <person name="Kohler A."/>
            <person name="Barry K."/>
            <person name="LaButti K."/>
            <person name="Morin E."/>
            <person name="Salamov A."/>
            <person name="Lipzen A."/>
            <person name="Mereny Z."/>
            <person name="Hegedus B."/>
            <person name="Baldrian P."/>
            <person name="Stursova M."/>
            <person name="Weitz H."/>
            <person name="Taylor A."/>
            <person name="Grigoriev I.V."/>
            <person name="Nagy L.G."/>
            <person name="Martin F."/>
            <person name="Kauserud H."/>
        </authorList>
    </citation>
    <scope>NUCLEOTIDE SEQUENCE</scope>
    <source>
        <strain evidence="3">CBHHK200</strain>
    </source>
</reference>
<dbReference type="InterPro" id="IPR012338">
    <property type="entry name" value="Beta-lactam/transpept-like"/>
</dbReference>
<accession>A0AAD6T747</accession>
<feature type="domain" description="Beta-lactamase-related" evidence="2">
    <location>
        <begin position="2"/>
        <end position="105"/>
    </location>
</feature>
<dbReference type="AlphaFoldDB" id="A0AAD6T747"/>
<dbReference type="PANTHER" id="PTHR22935:SF95">
    <property type="entry name" value="BETA-LACTAMASE-LIKE 1-RELATED"/>
    <property type="match status" value="1"/>
</dbReference>
<gene>
    <name evidence="3" type="ORF">C8F04DRAFT_255725</name>
</gene>
<comment type="caution">
    <text evidence="3">The sequence shown here is derived from an EMBL/GenBank/DDBJ whole genome shotgun (WGS) entry which is preliminary data.</text>
</comment>
<organism evidence="3 4">
    <name type="scientific">Mycena alexandri</name>
    <dbReference type="NCBI Taxonomy" id="1745969"/>
    <lineage>
        <taxon>Eukaryota</taxon>
        <taxon>Fungi</taxon>
        <taxon>Dikarya</taxon>
        <taxon>Basidiomycota</taxon>
        <taxon>Agaricomycotina</taxon>
        <taxon>Agaricomycetes</taxon>
        <taxon>Agaricomycetidae</taxon>
        <taxon>Agaricales</taxon>
        <taxon>Marasmiineae</taxon>
        <taxon>Mycenaceae</taxon>
        <taxon>Mycena</taxon>
    </lineage>
</organism>
<dbReference type="SUPFAM" id="SSF56601">
    <property type="entry name" value="beta-lactamase/transpeptidase-like"/>
    <property type="match status" value="1"/>
</dbReference>